<dbReference type="PANTHER" id="PTHR22028:SF9">
    <property type="entry name" value="SFI1 SPINDLE BODY DOMAIN-CONTAINING PROTEIN"/>
    <property type="match status" value="1"/>
</dbReference>
<dbReference type="PANTHER" id="PTHR22028">
    <property type="entry name" value="SFI1 SPINDLE BODY DOMAIN-CONTAINING PROTEIN-RELATED"/>
    <property type="match status" value="1"/>
</dbReference>
<dbReference type="Proteomes" id="UP001244341">
    <property type="component" value="Chromosome 12b"/>
</dbReference>
<evidence type="ECO:0000313" key="3">
    <source>
        <dbReference type="EMBL" id="WIA20799.1"/>
    </source>
</evidence>
<dbReference type="InterPro" id="IPR052270">
    <property type="entry name" value="CACF_protein"/>
</dbReference>
<name>A0ABY8UGZ9_TETOB</name>
<feature type="transmembrane region" description="Helical" evidence="2">
    <location>
        <begin position="191"/>
        <end position="213"/>
    </location>
</feature>
<keyword evidence="4" id="KW-1185">Reference proteome</keyword>
<dbReference type="EMBL" id="CP126219">
    <property type="protein sequence ID" value="WIA20799.1"/>
    <property type="molecule type" value="Genomic_DNA"/>
</dbReference>
<proteinExistence type="predicted"/>
<keyword evidence="2" id="KW-0472">Membrane</keyword>
<evidence type="ECO:0000256" key="1">
    <source>
        <dbReference type="SAM" id="MobiDB-lite"/>
    </source>
</evidence>
<evidence type="ECO:0000256" key="2">
    <source>
        <dbReference type="SAM" id="Phobius"/>
    </source>
</evidence>
<gene>
    <name evidence="3" type="ORF">OEZ85_005159</name>
</gene>
<reference evidence="3 4" key="1">
    <citation type="submission" date="2023-05" db="EMBL/GenBank/DDBJ databases">
        <title>A 100% complete, gapless, phased diploid assembly of the Scenedesmus obliquus UTEX 3031 genome.</title>
        <authorList>
            <person name="Biondi T.C."/>
            <person name="Hanschen E.R."/>
            <person name="Kwon T."/>
            <person name="Eng W."/>
            <person name="Kruse C.P.S."/>
            <person name="Koehler S.I."/>
            <person name="Kunde Y."/>
            <person name="Gleasner C.D."/>
            <person name="You Mak K.T."/>
            <person name="Polle J."/>
            <person name="Hovde B.T."/>
            <person name="Starkenburg S.R."/>
        </authorList>
    </citation>
    <scope>NUCLEOTIDE SEQUENCE [LARGE SCALE GENOMIC DNA]</scope>
    <source>
        <strain evidence="3 4">DOE0152z</strain>
    </source>
</reference>
<feature type="region of interest" description="Disordered" evidence="1">
    <location>
        <begin position="1"/>
        <end position="21"/>
    </location>
</feature>
<keyword evidence="2" id="KW-1133">Transmembrane helix</keyword>
<sequence length="2815" mass="322726">MGANAGASTQQGKKTRSSLKASPLKVERVGGGYNVSLGAGAVEQLLPETLLATAETVNVLPASGSYSDYDLSIVAEIVRLAEETAQQDYAVGRGSSEVTLVRLLQAYEVVLPAHGVVPAEDVFYYRLLLKLSLDPNPDWYAKLEQQKANGSRNVALASKSSNSKANAAQAPAAAVVVASSKGHTGCRRASLAAGYVLLGGALCLAVLQALAAVGSASSRGDQCQQEALATAVQLPLVDVNGPALPQAGAWNKWRAAFEGQCPQHRLMRAVYQSRRHSTLRRVVRHWRAWAPAKRAKRRKLRDVQAALSSSERVRIWGALREYTAKRRASGKRKRQAQQHFRKSCLHKHMTQWAYILDIRDAFEQLADAFLEGLLQRRAARMFTWWQQWLQQRQQQEQLQLDTCEHMEGFWVGRCFHAWQGRVLRRQQLQELEAQAQLLSAQAAGRATLRAWLQRVELRKRHQAVMLAIVTSVLRRQLSTAWSAWRSYTLRKRQQQQDLQELSLLDTQRVWQQSFTAWCDALHRKVTAVQVAQALQANMLRRCVQHWKAWVDQRVDWRSFGAQVVQHMTCSRVSTMVQRWHISAARSAVTRQLLAGFLHQQHQRQLAAHFGAWRQYLKRRVAKRMNALSALLHWEQGLLRKGLLVWVQRTLAWRWRRMRQLRADSYRALRLLDFALTAWTSVWTESQELAQKAAFFLVGRQAELKVLVLREWREQAVRLKLKRERLEIAGLHSSLTRQQQVLASWRVEAARRIRLRELVLSSLQRWSHLALSRAFEQWKHWALHRAALQRKARAVMSLLAGHTLQWSFSMMREHALRKRRTRSARHYRQQMLARAVLQAWRQLASDRRDFRHVMQSVGRRMREGLMVDTFGAWRDMVVAKQWKTAAMMRALMLWGGSRKRLCFKTWRQWAALKQGRRGALRQALHHWQHLYLSQAIMGWRYHTQRAEVARTVLSHFRMKRLRLAFSTWHAWQQRKAWLAAVYDELQGRGHKQILQVVWNAWRAFLPRSQTKRRVQSRALLFWQHRLRAVCFFSWQDYAASRLRKQQQLVTALLHWEQRLAGGAFKAWRQAAQLQVYRRHVVQVMSSRMSNGLLFKTFSCWRDLVLAKHARREQASAARGRWVRLQQRRVLHHWRLVAHDERVTRKVMQHWQYGLLARAFTHWRDAVLLRQQYGIIVRMVGGSVSKRLLWQAWTAWREVIDLRHQVSGRLRGVAARIAHADLARAWDAWRERVLLRQMAAMAVARWKAGTAAGCFRSWRLWAAQRRSAAHKVHHVRSRAEQRLASAVLQEWAELAWELPREHKAAALQEVWLLRRALWGWRDWLRLRVRWRQFDAAVATHWTNLHLSAAWRAWRGWQLQRQQKRQAELTVARRWTNLHLAAAFQAWWELVQVYRRRKAVCETVAGRWRNLHTAAAFGAWRSFVRRQAAQRSAQTAVAARWTNLHLAMAFGAWRDAAAEAALRAEAASASARRLEQQLLATALLGWQEVATRKAAVRVKGSTAQQRWRLQQLRRGLDGWRVGVAWQAAKRQADAHWRHVVLGSLVGLWWSHTQRKASYARNVLLLLSRSELQLLRRSFASWRDYTTYRQQKAVADEYAASVRLQRAFTGWFQLASQGRQRADAASSMSARLQARSRSQLLQASLTSWKQHSAYYKQKAAADEYAHAKLQQRVFWGWLVLAADAKQRHTAAASMAAGVAARGAHELRLACFAGWQMRAVRTRTVKATVIAFSTRRMRGYLQAWHAHARQRAGASRMLRLLLASTLADAFLEWRAVAAEKAHWRRVGLQLEQRTQTSNGSSAAQLARTAVVRWQHWPLSLAFASWRSNTAELVLERTNEKRASTFLYYALTLKALTGFKWAVRDAHVDNAAGQHRQVVTKRSVLQAWRVAALYVKEKRQKLVAALYTYSSSLTRKATLAWLLYLQHRQTKAQQWQRAARHYVLRRKAVCFGGWLRTARYLVPLRRNMGRLHTKRQQQTMRQVVGAWQLQVYRAELLRHALARLLHKQLAEAFGTWRQLALLQMRRRSLLHEARRFQQLSQNMLAARQQAQLAAALHWWHLLAQDLHHHRVVLASFRARRMRREGYAVLQEWREWAHERAQERRAIVCHWNRLLVTAFGGWLMALEEARTERAEALHASHLTARAVAAWKLAMALRHRKRVLSKAAQQLCDVWSYRKVLQRWMVFAYYKHMGHVALHFRIRRLGCVVMRAWHQAAHERAQLQQAALELTHQLAVSTAASLLSHWQQLAAAQRHQRQRLLRGCWGEWVCWTARHRVRSRVLRAAVQQLDAKKRERCFYTWRWYCQVRVLRNVAFQHKQRAIREALAIGEQVARRRRAALLASTFMAWHVQVSKYRKVAEKLASLLHHSLATCFRAWRDAAHHARVDMLQAERHAATTTLRKLLPAWLDAADELKQQRQQGEAAADRMRRHGLAGKALQGWAEECAVLREQRSGLWRVLLLVLHAERTVLLQEALQGWREAAAQQVALRSCVASFVNKRRLQCLGEFLTLWHQYAAAMRTDGAALIPAALAAPSPAAAAAAVLGNKGLARAAMSAASASAAANAGAACYSAGPVLLGGKRASRIAAAGVAASINGPVFGAAAAAASAAAAAADFAGGYDDGDAAAGLQLHPGVLPVTDGPGSPLLGPRTAHQDRRLARRLAAMGGGAAEVDTGSDDEQQLFASLPATQAAAAAAERRDRQQPLLALSRGYRRHRVTLNDERQQYDDAAESGSPRCASPGFDLHSVADSMRQAHEQGLSPWQLPSYCDDHGQVECQELSRLLQASELHLRGSKFIKPCTAGVSRNAFVPQPDHQLPYTPLVRLP</sequence>
<keyword evidence="2" id="KW-0812">Transmembrane</keyword>
<protein>
    <submittedName>
        <fullName evidence="3">Uncharacterized protein</fullName>
    </submittedName>
</protein>
<evidence type="ECO:0000313" key="4">
    <source>
        <dbReference type="Proteomes" id="UP001244341"/>
    </source>
</evidence>
<accession>A0ABY8UGZ9</accession>
<organism evidence="3 4">
    <name type="scientific">Tetradesmus obliquus</name>
    <name type="common">Green alga</name>
    <name type="synonym">Acutodesmus obliquus</name>
    <dbReference type="NCBI Taxonomy" id="3088"/>
    <lineage>
        <taxon>Eukaryota</taxon>
        <taxon>Viridiplantae</taxon>
        <taxon>Chlorophyta</taxon>
        <taxon>core chlorophytes</taxon>
        <taxon>Chlorophyceae</taxon>
        <taxon>CS clade</taxon>
        <taxon>Sphaeropleales</taxon>
        <taxon>Scenedesmaceae</taxon>
        <taxon>Tetradesmus</taxon>
    </lineage>
</organism>
<feature type="compositionally biased region" description="Polar residues" evidence="1">
    <location>
        <begin position="1"/>
        <end position="12"/>
    </location>
</feature>